<dbReference type="RefSeq" id="WP_199382999.1">
    <property type="nucleotide sequence ID" value="NZ_JAEMHM010000004.1"/>
</dbReference>
<organism evidence="1 2">
    <name type="scientific">Geomesophilobacter sediminis</name>
    <dbReference type="NCBI Taxonomy" id="2798584"/>
    <lineage>
        <taxon>Bacteria</taxon>
        <taxon>Pseudomonadati</taxon>
        <taxon>Thermodesulfobacteriota</taxon>
        <taxon>Desulfuromonadia</taxon>
        <taxon>Geobacterales</taxon>
        <taxon>Geobacteraceae</taxon>
        <taxon>Geomesophilobacter</taxon>
    </lineage>
</organism>
<dbReference type="AlphaFoldDB" id="A0A8J7LU33"/>
<protein>
    <submittedName>
        <fullName evidence="1">Uncharacterized protein</fullName>
    </submittedName>
</protein>
<gene>
    <name evidence="1" type="ORF">JFN93_05485</name>
</gene>
<sequence>MRIGESVPASRDTQLKRARLYPDIIGLALDDANVCLNCDTIHNGSFCPVCASTTFMALSSVIGRMPQNGYLKRAATSAQASAAEETGTPMKLCIANR</sequence>
<name>A0A8J7LU33_9BACT</name>
<reference evidence="1" key="1">
    <citation type="submission" date="2020-12" db="EMBL/GenBank/DDBJ databases">
        <title>Geomonas sp. Red875, isolated from river sediment.</title>
        <authorList>
            <person name="Xu Z."/>
            <person name="Zhang Z."/>
            <person name="Masuda Y."/>
            <person name="Itoh H."/>
            <person name="Senoo K."/>
        </authorList>
    </citation>
    <scope>NUCLEOTIDE SEQUENCE</scope>
    <source>
        <strain evidence="1">Red875</strain>
    </source>
</reference>
<proteinExistence type="predicted"/>
<accession>A0A8J7LU33</accession>
<keyword evidence="2" id="KW-1185">Reference proteome</keyword>
<dbReference type="EMBL" id="JAEMHM010000004">
    <property type="protein sequence ID" value="MBJ6724154.1"/>
    <property type="molecule type" value="Genomic_DNA"/>
</dbReference>
<dbReference type="Proteomes" id="UP000636888">
    <property type="component" value="Unassembled WGS sequence"/>
</dbReference>
<comment type="caution">
    <text evidence="1">The sequence shown here is derived from an EMBL/GenBank/DDBJ whole genome shotgun (WGS) entry which is preliminary data.</text>
</comment>
<evidence type="ECO:0000313" key="2">
    <source>
        <dbReference type="Proteomes" id="UP000636888"/>
    </source>
</evidence>
<evidence type="ECO:0000313" key="1">
    <source>
        <dbReference type="EMBL" id="MBJ6724154.1"/>
    </source>
</evidence>